<keyword evidence="1" id="KW-1133">Transmembrane helix</keyword>
<protein>
    <recommendedName>
        <fullName evidence="3">Lipoprotein</fullName>
    </recommendedName>
</protein>
<keyword evidence="1" id="KW-0472">Membrane</keyword>
<evidence type="ECO:0000313" key="2">
    <source>
        <dbReference type="EMBL" id="SLM13869.1"/>
    </source>
</evidence>
<accession>A0A3P3XJM7</accession>
<evidence type="ECO:0008006" key="3">
    <source>
        <dbReference type="Google" id="ProtNLM"/>
    </source>
</evidence>
<organism evidence="2">
    <name type="scientific">uncultured spirochete</name>
    <dbReference type="NCBI Taxonomy" id="156406"/>
    <lineage>
        <taxon>Bacteria</taxon>
        <taxon>Pseudomonadati</taxon>
        <taxon>Spirochaetota</taxon>
        <taxon>Spirochaetia</taxon>
        <taxon>Spirochaetales</taxon>
        <taxon>environmental samples</taxon>
    </lineage>
</organism>
<sequence length="378" mass="42893">MPAIGHDAQYRCVCEKKAAFEGGFFFCRTVDTELQPHALNADKIKNECVQKGIPMNRGKHIILALVVIVVLISIFPITVEAVEPVPYRLFPALYKKENFSRIDQTMSLVNYQAGGGFLWDRVPLIANNTIVAYYGSPLSDRMGILGRFPKEKIAQMVKETAQQYDEVNGKDGVIPAFYIIYGTCWPGGEIGYLDEKVLLDYIKYAQSEGMLVFVDHQIGKYSVREAMDRILPFLRYPNVHLAIDPEWRTLVPMKEIGSITAKELNDAQDYMDAYIRENNIPGIRMLVVHQFADKMIQSRQEVQAHRDRVILIHTSDGFGVPQVKKATYQRNANAANMPVKGFKLFFKSDFPLAGFDMPLMSPAEVMQLDPRPSLILYQ</sequence>
<dbReference type="AlphaFoldDB" id="A0A3P3XJM7"/>
<feature type="transmembrane region" description="Helical" evidence="1">
    <location>
        <begin position="61"/>
        <end position="79"/>
    </location>
</feature>
<keyword evidence="1" id="KW-0812">Transmembrane</keyword>
<name>A0A3P3XJM7_9SPIR</name>
<gene>
    <name evidence="2" type="ORF">SPIROBIBN47_30002</name>
</gene>
<evidence type="ECO:0000256" key="1">
    <source>
        <dbReference type="SAM" id="Phobius"/>
    </source>
</evidence>
<dbReference type="EMBL" id="FWDM01000023">
    <property type="protein sequence ID" value="SLM13869.1"/>
    <property type="molecule type" value="Genomic_DNA"/>
</dbReference>
<reference evidence="2" key="1">
    <citation type="submission" date="2017-02" db="EMBL/GenBank/DDBJ databases">
        <authorList>
            <person name="Regsiter A."/>
            <person name="William W."/>
        </authorList>
    </citation>
    <scope>NUCLEOTIDE SEQUENCE</scope>
    <source>
        <strain evidence="2">Bib</strain>
    </source>
</reference>
<proteinExistence type="predicted"/>